<name>M0AQR0_9EURY</name>
<feature type="transmembrane region" description="Helical" evidence="2">
    <location>
        <begin position="127"/>
        <end position="145"/>
    </location>
</feature>
<dbReference type="EMBL" id="AOIN01000056">
    <property type="protein sequence ID" value="ELY99723.1"/>
    <property type="molecule type" value="Genomic_DNA"/>
</dbReference>
<feature type="compositionally biased region" description="Low complexity" evidence="1">
    <location>
        <begin position="169"/>
        <end position="179"/>
    </location>
</feature>
<dbReference type="AlphaFoldDB" id="M0AQR0"/>
<accession>M0AQR0</accession>
<comment type="caution">
    <text evidence="3">The sequence shown here is derived from an EMBL/GenBank/DDBJ whole genome shotgun (WGS) entry which is preliminary data.</text>
</comment>
<evidence type="ECO:0000313" key="4">
    <source>
        <dbReference type="Proteomes" id="UP000011693"/>
    </source>
</evidence>
<keyword evidence="4" id="KW-1185">Reference proteome</keyword>
<feature type="transmembrane region" description="Helical" evidence="2">
    <location>
        <begin position="98"/>
        <end position="115"/>
    </location>
</feature>
<sequence>MSEQGGFRLRAVLTVSGVLAIALGAVAPWIRPNPALVGRTDSIPDVLLPKMNAGLELYGVFLLAPALLLASIALGASRGDARYRRRDWHWHWYRYQSLAVRAYGLIGLVLAGYYIRSHSLVGFDGTFVPATGWYLVVAGSSVLLLRGDGVSRNRKSARRDQLRSHVDGDSNSDSSPNPD</sequence>
<feature type="compositionally biased region" description="Basic and acidic residues" evidence="1">
    <location>
        <begin position="158"/>
        <end position="168"/>
    </location>
</feature>
<dbReference type="Proteomes" id="UP000011693">
    <property type="component" value="Unassembled WGS sequence"/>
</dbReference>
<feature type="transmembrane region" description="Helical" evidence="2">
    <location>
        <begin position="57"/>
        <end position="77"/>
    </location>
</feature>
<organism evidence="3 4">
    <name type="scientific">Natrialba chahannaoensis JCM 10990</name>
    <dbReference type="NCBI Taxonomy" id="1227492"/>
    <lineage>
        <taxon>Archaea</taxon>
        <taxon>Methanobacteriati</taxon>
        <taxon>Methanobacteriota</taxon>
        <taxon>Stenosarchaea group</taxon>
        <taxon>Halobacteria</taxon>
        <taxon>Halobacteriales</taxon>
        <taxon>Natrialbaceae</taxon>
        <taxon>Natrialba</taxon>
    </lineage>
</organism>
<keyword evidence="2" id="KW-1133">Transmembrane helix</keyword>
<feature type="transmembrane region" description="Helical" evidence="2">
    <location>
        <begin position="12"/>
        <end position="30"/>
    </location>
</feature>
<protein>
    <submittedName>
        <fullName evidence="3">Uncharacterized protein</fullName>
    </submittedName>
</protein>
<evidence type="ECO:0000256" key="2">
    <source>
        <dbReference type="SAM" id="Phobius"/>
    </source>
</evidence>
<reference evidence="3 4" key="1">
    <citation type="journal article" date="2014" name="PLoS Genet.">
        <title>Phylogenetically driven sequencing of extremely halophilic archaea reveals strategies for static and dynamic osmo-response.</title>
        <authorList>
            <person name="Becker E.A."/>
            <person name="Seitzer P.M."/>
            <person name="Tritt A."/>
            <person name="Larsen D."/>
            <person name="Krusor M."/>
            <person name="Yao A.I."/>
            <person name="Wu D."/>
            <person name="Madern D."/>
            <person name="Eisen J.A."/>
            <person name="Darling A.E."/>
            <person name="Facciotti M.T."/>
        </authorList>
    </citation>
    <scope>NUCLEOTIDE SEQUENCE [LARGE SCALE GENOMIC DNA]</scope>
    <source>
        <strain evidence="3 4">JCM 10990</strain>
    </source>
</reference>
<gene>
    <name evidence="3" type="ORF">C482_09567</name>
</gene>
<keyword evidence="2" id="KW-0472">Membrane</keyword>
<feature type="region of interest" description="Disordered" evidence="1">
    <location>
        <begin position="155"/>
        <end position="179"/>
    </location>
</feature>
<dbReference type="RefSeq" id="WP_006167324.1">
    <property type="nucleotide sequence ID" value="NZ_AOIN01000056.1"/>
</dbReference>
<evidence type="ECO:0000256" key="1">
    <source>
        <dbReference type="SAM" id="MobiDB-lite"/>
    </source>
</evidence>
<evidence type="ECO:0000313" key="3">
    <source>
        <dbReference type="EMBL" id="ELY99723.1"/>
    </source>
</evidence>
<keyword evidence="2" id="KW-0812">Transmembrane</keyword>
<dbReference type="PATRIC" id="fig|1227492.4.peg.1873"/>
<proteinExistence type="predicted"/>